<dbReference type="InterPro" id="IPR004606">
    <property type="entry name" value="Mop_domain"/>
</dbReference>
<organism evidence="8 9">
    <name type="scientific">Methyloprofundus sedimenti</name>
    <dbReference type="NCBI Taxonomy" id="1420851"/>
    <lineage>
        <taxon>Bacteria</taxon>
        <taxon>Pseudomonadati</taxon>
        <taxon>Pseudomonadota</taxon>
        <taxon>Gammaproteobacteria</taxon>
        <taxon>Methylococcales</taxon>
        <taxon>Methylococcaceae</taxon>
        <taxon>Methyloprofundus</taxon>
    </lineage>
</organism>
<sequence>MTNIYQLNQLCFAYANKQALSLENLQIEEGKITALIGANGSGKSTLLNILAFLASPSQGEILFRNQSVNKRDLIQYRRRVGFLAQKPFMLAGSAYDNIDFALKIHNQLQRPEKILKVLKQLDISHCIHQQAKLLSGGELQKVALARILVLAPEVLLLDEPFSYLDQSSAQALELFLQSYTRKTGKTLIFSTHDRLQGFALADHVVALADGMEVMTPLINVFHGEIKQHQFHSGSLCIQLPEAISKGRHASINPQDIVLSTTALESSMRNHFLGRVIMIAEEMGVVRVNVDTGVIFKVLITYQALDELKIKLGEQVWVNFKSNSVVVF</sequence>
<dbReference type="PROSITE" id="PS50893">
    <property type="entry name" value="ABC_TRANSPORTER_2"/>
    <property type="match status" value="1"/>
</dbReference>
<dbReference type="OrthoDB" id="9800654at2"/>
<dbReference type="GO" id="GO:0005524">
    <property type="term" value="F:ATP binding"/>
    <property type="evidence" value="ECO:0007669"/>
    <property type="project" value="UniProtKB-KW"/>
</dbReference>
<keyword evidence="1" id="KW-0813">Transport</keyword>
<dbReference type="STRING" id="1420851.AU255_19030"/>
<dbReference type="Gene3D" id="2.40.50.100">
    <property type="match status" value="1"/>
</dbReference>
<dbReference type="CDD" id="cd03225">
    <property type="entry name" value="ABC_cobalt_CbiO_domain1"/>
    <property type="match status" value="1"/>
</dbReference>
<reference evidence="8 9" key="1">
    <citation type="submission" date="2015-12" db="EMBL/GenBank/DDBJ databases">
        <authorList>
            <person name="Shamseldin A."/>
            <person name="Moawad H."/>
            <person name="Abd El-Rahim W.M."/>
            <person name="Sadowsky M.J."/>
        </authorList>
    </citation>
    <scope>NUCLEOTIDE SEQUENCE [LARGE SCALE GENOMIC DNA]</scope>
    <source>
        <strain evidence="8 9">WF1</strain>
    </source>
</reference>
<dbReference type="InterPro" id="IPR027417">
    <property type="entry name" value="P-loop_NTPase"/>
</dbReference>
<dbReference type="EMBL" id="LPUF01000006">
    <property type="protein sequence ID" value="OQK15078.1"/>
    <property type="molecule type" value="Genomic_DNA"/>
</dbReference>
<dbReference type="AlphaFoldDB" id="A0A1V8M0Q5"/>
<dbReference type="Gene3D" id="3.40.50.300">
    <property type="entry name" value="P-loop containing nucleotide triphosphate hydrolases"/>
    <property type="match status" value="1"/>
</dbReference>
<evidence type="ECO:0000259" key="7">
    <source>
        <dbReference type="PROSITE" id="PS51866"/>
    </source>
</evidence>
<dbReference type="PROSITE" id="PS00211">
    <property type="entry name" value="ABC_TRANSPORTER_1"/>
    <property type="match status" value="1"/>
</dbReference>
<accession>A0A1V8M0Q5</accession>
<dbReference type="RefSeq" id="WP_080524507.1">
    <property type="nucleotide sequence ID" value="NZ_LPUF01000006.1"/>
</dbReference>
<dbReference type="PROSITE" id="PS51866">
    <property type="entry name" value="MOP"/>
    <property type="match status" value="1"/>
</dbReference>
<keyword evidence="4" id="KW-0067">ATP-binding</keyword>
<evidence type="ECO:0000256" key="4">
    <source>
        <dbReference type="ARBA" id="ARBA00022840"/>
    </source>
</evidence>
<feature type="domain" description="ABC transporter" evidence="6">
    <location>
        <begin position="5"/>
        <end position="234"/>
    </location>
</feature>
<evidence type="ECO:0000313" key="9">
    <source>
        <dbReference type="Proteomes" id="UP000191980"/>
    </source>
</evidence>
<dbReference type="SUPFAM" id="SSF50331">
    <property type="entry name" value="MOP-like"/>
    <property type="match status" value="1"/>
</dbReference>
<name>A0A1V8M0Q5_9GAMM</name>
<dbReference type="GO" id="GO:0015689">
    <property type="term" value="P:molybdate ion transport"/>
    <property type="evidence" value="ECO:0007669"/>
    <property type="project" value="InterPro"/>
</dbReference>
<dbReference type="InterPro" id="IPR017871">
    <property type="entry name" value="ABC_transporter-like_CS"/>
</dbReference>
<evidence type="ECO:0000259" key="6">
    <source>
        <dbReference type="PROSITE" id="PS50893"/>
    </source>
</evidence>
<dbReference type="InterPro" id="IPR003593">
    <property type="entry name" value="AAA+_ATPase"/>
</dbReference>
<keyword evidence="3" id="KW-0547">Nucleotide-binding</keyword>
<evidence type="ECO:0000256" key="2">
    <source>
        <dbReference type="ARBA" id="ARBA00022505"/>
    </source>
</evidence>
<gene>
    <name evidence="8" type="ORF">AU255_19030</name>
</gene>
<comment type="caution">
    <text evidence="8">The sequence shown here is derived from an EMBL/GenBank/DDBJ whole genome shotgun (WGS) entry which is preliminary data.</text>
</comment>
<dbReference type="GO" id="GO:0016887">
    <property type="term" value="F:ATP hydrolysis activity"/>
    <property type="evidence" value="ECO:0007669"/>
    <property type="project" value="InterPro"/>
</dbReference>
<dbReference type="PANTHER" id="PTHR43423">
    <property type="entry name" value="ABC TRANSPORTER I FAMILY MEMBER 17"/>
    <property type="match status" value="1"/>
</dbReference>
<dbReference type="SUPFAM" id="SSF52540">
    <property type="entry name" value="P-loop containing nucleoside triphosphate hydrolases"/>
    <property type="match status" value="1"/>
</dbReference>
<keyword evidence="9" id="KW-1185">Reference proteome</keyword>
<dbReference type="SMART" id="SM00382">
    <property type="entry name" value="AAA"/>
    <property type="match status" value="1"/>
</dbReference>
<feature type="domain" description="Mop" evidence="7">
    <location>
        <begin position="264"/>
        <end position="327"/>
    </location>
</feature>
<dbReference type="Pfam" id="PF00005">
    <property type="entry name" value="ABC_tran"/>
    <property type="match status" value="1"/>
</dbReference>
<keyword evidence="2 5" id="KW-0500">Molybdenum</keyword>
<dbReference type="InterPro" id="IPR015856">
    <property type="entry name" value="ABC_transpr_CbiO/EcfA_su"/>
</dbReference>
<dbReference type="Proteomes" id="UP000191980">
    <property type="component" value="Unassembled WGS sequence"/>
</dbReference>
<dbReference type="Pfam" id="PF03459">
    <property type="entry name" value="TOBE"/>
    <property type="match status" value="1"/>
</dbReference>
<dbReference type="InterPro" id="IPR005116">
    <property type="entry name" value="Transp-assoc_OB_typ1"/>
</dbReference>
<evidence type="ECO:0000256" key="3">
    <source>
        <dbReference type="ARBA" id="ARBA00022741"/>
    </source>
</evidence>
<protein>
    <submittedName>
        <fullName evidence="8">ABC transporter permease</fullName>
    </submittedName>
</protein>
<proteinExistence type="predicted"/>
<dbReference type="GO" id="GO:0055085">
    <property type="term" value="P:transmembrane transport"/>
    <property type="evidence" value="ECO:0007669"/>
    <property type="project" value="InterPro"/>
</dbReference>
<dbReference type="GO" id="GO:0016020">
    <property type="term" value="C:membrane"/>
    <property type="evidence" value="ECO:0007669"/>
    <property type="project" value="InterPro"/>
</dbReference>
<dbReference type="InterPro" id="IPR003439">
    <property type="entry name" value="ABC_transporter-like_ATP-bd"/>
</dbReference>
<evidence type="ECO:0000256" key="1">
    <source>
        <dbReference type="ARBA" id="ARBA00022448"/>
    </source>
</evidence>
<dbReference type="PANTHER" id="PTHR43423:SF1">
    <property type="entry name" value="ABC TRANSPORTER I FAMILY MEMBER 17"/>
    <property type="match status" value="1"/>
</dbReference>
<dbReference type="InterPro" id="IPR008995">
    <property type="entry name" value="Mo/tungstate-bd_C_term_dom"/>
</dbReference>
<evidence type="ECO:0000256" key="5">
    <source>
        <dbReference type="PROSITE-ProRule" id="PRU01213"/>
    </source>
</evidence>
<evidence type="ECO:0000313" key="8">
    <source>
        <dbReference type="EMBL" id="OQK15078.1"/>
    </source>
</evidence>